<dbReference type="PROSITE" id="PS50093">
    <property type="entry name" value="PKD"/>
    <property type="match status" value="1"/>
</dbReference>
<dbReference type="InterPro" id="IPR038081">
    <property type="entry name" value="CalX-like_sf"/>
</dbReference>
<dbReference type="Pfam" id="PF03160">
    <property type="entry name" value="Calx-beta"/>
    <property type="match status" value="1"/>
</dbReference>
<keyword evidence="9" id="KW-1185">Reference proteome</keyword>
<dbReference type="InterPro" id="IPR011049">
    <property type="entry name" value="Serralysin-like_metalloprot_C"/>
</dbReference>
<dbReference type="InterPro" id="IPR013783">
    <property type="entry name" value="Ig-like_fold"/>
</dbReference>
<dbReference type="InterPro" id="IPR011042">
    <property type="entry name" value="6-blade_b-propeller_TolB-like"/>
</dbReference>
<dbReference type="EMBL" id="RZIJ01000001">
    <property type="protein sequence ID" value="RUQ75560.1"/>
    <property type="molecule type" value="Genomic_DNA"/>
</dbReference>
<dbReference type="OrthoDB" id="7296847at2"/>
<dbReference type="Gene3D" id="2.150.10.10">
    <property type="entry name" value="Serralysin-like metalloprotease, C-terminal"/>
    <property type="match status" value="3"/>
</dbReference>
<dbReference type="InterPro" id="IPR050557">
    <property type="entry name" value="RTX_toxin/Mannuronan_C5-epim"/>
</dbReference>
<dbReference type="GO" id="GO:0016020">
    <property type="term" value="C:membrane"/>
    <property type="evidence" value="ECO:0007669"/>
    <property type="project" value="InterPro"/>
</dbReference>
<evidence type="ECO:0000256" key="6">
    <source>
        <dbReference type="SAM" id="MobiDB-lite"/>
    </source>
</evidence>
<dbReference type="GO" id="GO:0005509">
    <property type="term" value="F:calcium ion binding"/>
    <property type="evidence" value="ECO:0007669"/>
    <property type="project" value="InterPro"/>
</dbReference>
<dbReference type="InterPro" id="IPR001343">
    <property type="entry name" value="Hemolysn_Ca-bd"/>
</dbReference>
<dbReference type="GO" id="GO:0007154">
    <property type="term" value="P:cell communication"/>
    <property type="evidence" value="ECO:0007669"/>
    <property type="project" value="InterPro"/>
</dbReference>
<evidence type="ECO:0000259" key="7">
    <source>
        <dbReference type="PROSITE" id="PS50093"/>
    </source>
</evidence>
<keyword evidence="4" id="KW-0677">Repeat</keyword>
<keyword evidence="3" id="KW-0732">Signal</keyword>
<evidence type="ECO:0000256" key="5">
    <source>
        <dbReference type="ARBA" id="ARBA00022837"/>
    </source>
</evidence>
<dbReference type="PRINTS" id="PR00313">
    <property type="entry name" value="CABNDNGRPT"/>
</dbReference>
<dbReference type="Proteomes" id="UP000280346">
    <property type="component" value="Unassembled WGS sequence"/>
</dbReference>
<dbReference type="Pfam" id="PF00353">
    <property type="entry name" value="HemolysinCabind"/>
    <property type="match status" value="5"/>
</dbReference>
<dbReference type="Gene3D" id="2.120.10.30">
    <property type="entry name" value="TolB, C-terminal domain"/>
    <property type="match status" value="1"/>
</dbReference>
<dbReference type="PANTHER" id="PTHR38340">
    <property type="entry name" value="S-LAYER PROTEIN"/>
    <property type="match status" value="1"/>
</dbReference>
<evidence type="ECO:0000313" key="8">
    <source>
        <dbReference type="EMBL" id="RUQ75560.1"/>
    </source>
</evidence>
<dbReference type="SUPFAM" id="SSF82171">
    <property type="entry name" value="DPP6 N-terminal domain-like"/>
    <property type="match status" value="1"/>
</dbReference>
<dbReference type="InterPro" id="IPR018511">
    <property type="entry name" value="Hemolysin-typ_Ca-bd_CS"/>
</dbReference>
<proteinExistence type="predicted"/>
<dbReference type="InterPro" id="IPR003644">
    <property type="entry name" value="Calx_beta"/>
</dbReference>
<dbReference type="PANTHER" id="PTHR38340:SF1">
    <property type="entry name" value="S-LAYER PROTEIN"/>
    <property type="match status" value="1"/>
</dbReference>
<comment type="subcellular location">
    <subcellularLocation>
        <location evidence="1">Secreted</location>
    </subcellularLocation>
</comment>
<protein>
    <recommendedName>
        <fullName evidence="7">PKD domain-containing protein</fullName>
    </recommendedName>
</protein>
<keyword evidence="5" id="KW-0106">Calcium</keyword>
<dbReference type="InterPro" id="IPR035986">
    <property type="entry name" value="PKD_dom_sf"/>
</dbReference>
<evidence type="ECO:0000256" key="1">
    <source>
        <dbReference type="ARBA" id="ARBA00004613"/>
    </source>
</evidence>
<dbReference type="RefSeq" id="WP_126993639.1">
    <property type="nucleotide sequence ID" value="NZ_JBNPXW010000001.1"/>
</dbReference>
<dbReference type="SUPFAM" id="SSF141072">
    <property type="entry name" value="CalX-like"/>
    <property type="match status" value="1"/>
</dbReference>
<dbReference type="InterPro" id="IPR000601">
    <property type="entry name" value="PKD_dom"/>
</dbReference>
<feature type="domain" description="PKD" evidence="7">
    <location>
        <begin position="843"/>
        <end position="888"/>
    </location>
</feature>
<dbReference type="SUPFAM" id="SSF51120">
    <property type="entry name" value="beta-Roll"/>
    <property type="match status" value="3"/>
</dbReference>
<evidence type="ECO:0000256" key="4">
    <source>
        <dbReference type="ARBA" id="ARBA00022737"/>
    </source>
</evidence>
<dbReference type="PROSITE" id="PS00330">
    <property type="entry name" value="HEMOLYSIN_CALCIUM"/>
    <property type="match status" value="4"/>
</dbReference>
<keyword evidence="2" id="KW-0964">Secreted</keyword>
<reference evidence="8 9" key="1">
    <citation type="submission" date="2018-12" db="EMBL/GenBank/DDBJ databases">
        <authorList>
            <person name="Yang Y."/>
        </authorList>
    </citation>
    <scope>NUCLEOTIDE SEQUENCE [LARGE SCALE GENOMIC DNA]</scope>
    <source>
        <strain evidence="8 9">GSF71</strain>
    </source>
</reference>
<dbReference type="GO" id="GO:0005576">
    <property type="term" value="C:extracellular region"/>
    <property type="evidence" value="ECO:0007669"/>
    <property type="project" value="UniProtKB-SubCell"/>
</dbReference>
<name>A0A433JEQ0_9PROT</name>
<dbReference type="Gene3D" id="2.60.40.2030">
    <property type="match status" value="1"/>
</dbReference>
<comment type="caution">
    <text evidence="8">The sequence shown here is derived from an EMBL/GenBank/DDBJ whole genome shotgun (WGS) entry which is preliminary data.</text>
</comment>
<evidence type="ECO:0000256" key="3">
    <source>
        <dbReference type="ARBA" id="ARBA00022729"/>
    </source>
</evidence>
<evidence type="ECO:0000256" key="2">
    <source>
        <dbReference type="ARBA" id="ARBA00022525"/>
    </source>
</evidence>
<sequence>MATLWGGAGSDTLTGGAEDNTIGGDGGNDRLTGNSARDVILGGDGDDTITGGAGNDYMEGGAGADVFVIRPGDGWDVIGDFRGGYQFADTLDLTAFTAITSRAALNQLVTADGGDTIITLAPDTTLRLVGMDAATFKSGPIGLKFHGAEAPPPDKSISFETTKVVQNEGSGGGVTDYAFTVTRTGDLSEAASVSWSSMGSHSRSYPYNMADVNDFALNRPAGSPFSYQGPSGVVQFAAGQSTATIHVGITGDNAVEADESFTVSLASPSQGWSLVAGRQDALGVVLNDDSAGNTLTGTAARDELYGTAQNDVIIGGAGNDYMEGGAGSDRFVINPNDGWDAIGDFQAGAGGDVLDLRGWSGLGSAAAVLAAATEDSGGTLLNFSNTTGVRLMGVTKASLTAANLQVADAPQQPVGPSITSMGWKRDSFDATAVTRANTASDGTQANAAGSGAISGDGRYVAFISSASNLVSGDINGQADLFVKDLQTGIATRIEMPAFNATASKRVGVLAFSDDGGKLLYTSVGLQTSGYDYPLTSIHIRDIATGTETSFNAGTSSISDLGLSADGRTLTQVNQSVGIHQGQSTSVVVTDLETNTVRSFGDSGSPMPWTANAPVVSADGSLLAYTNQGALRLHNLETNAVERIDRLPDGSLPGNGASTAQAFSADGRYVLFTSSLSGLDAGKGGSAGVYVRDLQTGVTRLVSTAADGTPANGSSSGVAFGTDGKSVLFTSTGSNLVDGDTNGARDVFLKDLETGAVRRLSVAADGAELNAGVGQVSLSADGTRILFDTAASNVVGGDTNGVADLFAATLDSLPTIGEAGLQGTATLSISFAAGAGAVTQASIDWGDGQTTAQTVASGTSALSATHFYGTAGSYTGSVTLTDTNGASVSNAFAAQRAADGTAASLTGSAGRDVLIGGTLNDTLTGGGGEDFLSGGLGSDLLLGGAGNDLLAGGAGADTLTGGAGADVFAFGIASGMDVITDFDAAGGDRMQIGVGQGWSVETSGSDALVRFSATDGVLLTGVRPDQVASGWFITG</sequence>
<evidence type="ECO:0000313" key="9">
    <source>
        <dbReference type="Proteomes" id="UP000280346"/>
    </source>
</evidence>
<dbReference type="SUPFAM" id="SSF49299">
    <property type="entry name" value="PKD domain"/>
    <property type="match status" value="1"/>
</dbReference>
<organism evidence="8 9">
    <name type="scientific">Azospirillum doebereinerae</name>
    <dbReference type="NCBI Taxonomy" id="92933"/>
    <lineage>
        <taxon>Bacteria</taxon>
        <taxon>Pseudomonadati</taxon>
        <taxon>Pseudomonadota</taxon>
        <taxon>Alphaproteobacteria</taxon>
        <taxon>Rhodospirillales</taxon>
        <taxon>Azospirillaceae</taxon>
        <taxon>Azospirillum</taxon>
    </lineage>
</organism>
<dbReference type="AlphaFoldDB" id="A0A433JEQ0"/>
<feature type="region of interest" description="Disordered" evidence="6">
    <location>
        <begin position="1"/>
        <end position="35"/>
    </location>
</feature>
<gene>
    <name evidence="8" type="ORF">EJ913_00090</name>
</gene>
<dbReference type="Gene3D" id="2.60.40.10">
    <property type="entry name" value="Immunoglobulins"/>
    <property type="match status" value="1"/>
</dbReference>
<accession>A0A433JEQ0</accession>